<dbReference type="InterPro" id="IPR054189">
    <property type="entry name" value="DUF6894"/>
</dbReference>
<evidence type="ECO:0000259" key="1">
    <source>
        <dbReference type="Pfam" id="PF21834"/>
    </source>
</evidence>
<name>A0A1G6R091_9PROT</name>
<organism evidence="2 3">
    <name type="scientific">Belnapia rosea</name>
    <dbReference type="NCBI Taxonomy" id="938405"/>
    <lineage>
        <taxon>Bacteria</taxon>
        <taxon>Pseudomonadati</taxon>
        <taxon>Pseudomonadota</taxon>
        <taxon>Alphaproteobacteria</taxon>
        <taxon>Acetobacterales</taxon>
        <taxon>Roseomonadaceae</taxon>
        <taxon>Belnapia</taxon>
    </lineage>
</organism>
<protein>
    <recommendedName>
        <fullName evidence="1">DUF6894 domain-containing protein</fullName>
    </recommendedName>
</protein>
<dbReference type="RefSeq" id="WP_090662748.1">
    <property type="nucleotide sequence ID" value="NZ_FMZX01000003.1"/>
</dbReference>
<evidence type="ECO:0000313" key="2">
    <source>
        <dbReference type="EMBL" id="SDC97475.1"/>
    </source>
</evidence>
<reference evidence="2 3" key="1">
    <citation type="submission" date="2016-10" db="EMBL/GenBank/DDBJ databases">
        <authorList>
            <person name="de Groot N.N."/>
        </authorList>
    </citation>
    <scope>NUCLEOTIDE SEQUENCE [LARGE SCALE GENOMIC DNA]</scope>
    <source>
        <strain evidence="2 3">CPCC 100156</strain>
    </source>
</reference>
<dbReference type="Pfam" id="PF21834">
    <property type="entry name" value="DUF6894"/>
    <property type="match status" value="1"/>
</dbReference>
<accession>A0A1G6R091</accession>
<evidence type="ECO:0000313" key="3">
    <source>
        <dbReference type="Proteomes" id="UP000198925"/>
    </source>
</evidence>
<proteinExistence type="predicted"/>
<dbReference type="AlphaFoldDB" id="A0A1G6R091"/>
<gene>
    <name evidence="2" type="ORF">SAMN04487779_1003240</name>
</gene>
<sequence length="84" mass="9433">MPRFFLHVRTDEDLISDPEGSELPDLISAQNEALVGLRQLVADSIRGSRIPVVQQIEIADEVGQILATVRFQDALQSLEADYRR</sequence>
<dbReference type="Proteomes" id="UP000198925">
    <property type="component" value="Unassembled WGS sequence"/>
</dbReference>
<keyword evidence="3" id="KW-1185">Reference proteome</keyword>
<dbReference type="EMBL" id="FMZX01000003">
    <property type="protein sequence ID" value="SDC97475.1"/>
    <property type="molecule type" value="Genomic_DNA"/>
</dbReference>
<feature type="domain" description="DUF6894" evidence="1">
    <location>
        <begin position="3"/>
        <end position="71"/>
    </location>
</feature>